<keyword evidence="2" id="KW-1185">Reference proteome</keyword>
<dbReference type="Proteomes" id="UP001309705">
    <property type="component" value="Unassembled WGS sequence"/>
</dbReference>
<dbReference type="EMBL" id="JAYWTM010000004">
    <property type="protein sequence ID" value="MEC5342173.1"/>
    <property type="molecule type" value="Genomic_DNA"/>
</dbReference>
<proteinExistence type="predicted"/>
<gene>
    <name evidence="1" type="ORF">VSX58_06075</name>
</gene>
<organism evidence="1 2">
    <name type="scientific">Brenneria populi</name>
    <dbReference type="NCBI Taxonomy" id="1505588"/>
    <lineage>
        <taxon>Bacteria</taxon>
        <taxon>Pseudomonadati</taxon>
        <taxon>Pseudomonadota</taxon>
        <taxon>Gammaproteobacteria</taxon>
        <taxon>Enterobacterales</taxon>
        <taxon>Pectobacteriaceae</taxon>
        <taxon>Brenneria</taxon>
    </lineage>
</organism>
<sequence>MISANGVLELPAQLKSLRRMISGTDNPAQLFWESATQREREDLIFHCRPKLGKRHVGYNWADFDVNQRRVLWGGILSLRRMYEKTAAFQPGHFGRSVFVVGCSEPETELKENQSIN</sequence>
<comment type="caution">
    <text evidence="1">The sequence shown here is derived from an EMBL/GenBank/DDBJ whole genome shotgun (WGS) entry which is preliminary data.</text>
</comment>
<evidence type="ECO:0000313" key="2">
    <source>
        <dbReference type="Proteomes" id="UP001309705"/>
    </source>
</evidence>
<evidence type="ECO:0000313" key="1">
    <source>
        <dbReference type="EMBL" id="MEC5342173.1"/>
    </source>
</evidence>
<accession>A0ABU6JN77</accession>
<protein>
    <submittedName>
        <fullName evidence="1">Uncharacterized protein</fullName>
    </submittedName>
</protein>
<dbReference type="RefSeq" id="WP_327617314.1">
    <property type="nucleotide sequence ID" value="NZ_JAYWTM010000004.1"/>
</dbReference>
<name>A0ABU6JN77_9GAMM</name>
<reference evidence="1 2" key="1">
    <citation type="journal article" date="2017" name="Int. J. Syst. Evol. Microbiol.">
        <title>Brenneria populi subsp. brevivirga subsp. nov. isolated from symptomatic bark of Populus x euramericana canker, and description of Brenneria populi subsp. populi subsp. nov.</title>
        <authorList>
            <person name="Zheng M.H."/>
            <person name="Piao C.G."/>
            <person name="Xue H."/>
            <person name="Guo M.W."/>
            <person name="Li Y."/>
        </authorList>
    </citation>
    <scope>NUCLEOTIDE SEQUENCE [LARGE SCALE GENOMIC DNA]</scope>
    <source>
        <strain evidence="1 2">D9-5</strain>
    </source>
</reference>